<evidence type="ECO:0000313" key="2">
    <source>
        <dbReference type="EMBL" id="KAK5996590.1"/>
    </source>
</evidence>
<feature type="region of interest" description="Disordered" evidence="1">
    <location>
        <begin position="455"/>
        <end position="482"/>
    </location>
</feature>
<feature type="region of interest" description="Disordered" evidence="1">
    <location>
        <begin position="223"/>
        <end position="242"/>
    </location>
</feature>
<organism evidence="2 3">
    <name type="scientific">Cladobotryum mycophilum</name>
    <dbReference type="NCBI Taxonomy" id="491253"/>
    <lineage>
        <taxon>Eukaryota</taxon>
        <taxon>Fungi</taxon>
        <taxon>Dikarya</taxon>
        <taxon>Ascomycota</taxon>
        <taxon>Pezizomycotina</taxon>
        <taxon>Sordariomycetes</taxon>
        <taxon>Hypocreomycetidae</taxon>
        <taxon>Hypocreales</taxon>
        <taxon>Hypocreaceae</taxon>
        <taxon>Cladobotryum</taxon>
    </lineage>
</organism>
<feature type="compositionally biased region" description="Basic and acidic residues" evidence="1">
    <location>
        <begin position="83"/>
        <end position="96"/>
    </location>
</feature>
<comment type="caution">
    <text evidence="2">The sequence shown here is derived from an EMBL/GenBank/DDBJ whole genome shotgun (WGS) entry which is preliminary data.</text>
</comment>
<gene>
    <name evidence="2" type="ORF">PT974_01927</name>
</gene>
<sequence length="548" mass="60908">MFVHSGASLHGHELQDQQPSPPPHSRRFPFLRTALRPLSTESMTGGTSPTSPIDDLPGRPLSVAEPLRRSSLINRRRTTSDSVRPKDVTVRFREPQLGDIVSSTVPSEDEESLVGSEISDQTDVSSRQKKRKRAPRKSTRFALGYPAPQLRTKQRTFLQIRPRVLLQLQELGEKRAMPAFDVVPSSLIAGSLIIPKLNKRFPRMFRAKPCLGQNDLLLVRSEHYSPSSPSSSPIPSDDAEKNLDDRDVLAVVSTTTEQDDNFVEIVFQDGSTWTTSLMANGSYEFTHVNDQGEIVKARWVKRALTSPRASWASANAVSPSPSPPPPEHKWTFSIIDPTTRRHPIQGILTSTTLDIFDTYSTMSTSSGRYPPTRSFGSDTNSSPDQSPVPSNSTEERATMNVPEENKTLMLATAIWISLRQKGWPGSASPRLPRVMSYRSISNGNAGRAQTFPMSCGSSGASTPTTPHARSFPLDTSSAHSHQGMIRRAVSSGGEFMRRRREASGMMELEEVSEKQKTKVKVEDDTPTCRLKVRRFTYKLFHPRSQRVS</sequence>
<dbReference type="EMBL" id="JAVFKD010000002">
    <property type="protein sequence ID" value="KAK5996590.1"/>
    <property type="molecule type" value="Genomic_DNA"/>
</dbReference>
<feature type="compositionally biased region" description="Polar residues" evidence="1">
    <location>
        <begin position="374"/>
        <end position="392"/>
    </location>
</feature>
<proteinExistence type="predicted"/>
<feature type="compositionally biased region" description="Low complexity" evidence="1">
    <location>
        <begin position="225"/>
        <end position="236"/>
    </location>
</feature>
<feature type="region of interest" description="Disordered" evidence="1">
    <location>
        <begin position="1"/>
        <end position="140"/>
    </location>
</feature>
<feature type="compositionally biased region" description="Basic residues" evidence="1">
    <location>
        <begin position="127"/>
        <end position="139"/>
    </location>
</feature>
<accession>A0ABR0SXS4</accession>
<name>A0ABR0SXS4_9HYPO</name>
<feature type="compositionally biased region" description="Low complexity" evidence="1">
    <location>
        <begin position="310"/>
        <end position="319"/>
    </location>
</feature>
<keyword evidence="3" id="KW-1185">Reference proteome</keyword>
<feature type="region of interest" description="Disordered" evidence="1">
    <location>
        <begin position="310"/>
        <end position="332"/>
    </location>
</feature>
<evidence type="ECO:0000256" key="1">
    <source>
        <dbReference type="SAM" id="MobiDB-lite"/>
    </source>
</evidence>
<protein>
    <submittedName>
        <fullName evidence="2">Uncharacterized protein</fullName>
    </submittedName>
</protein>
<dbReference type="Proteomes" id="UP001338125">
    <property type="component" value="Unassembled WGS sequence"/>
</dbReference>
<feature type="compositionally biased region" description="Polar residues" evidence="1">
    <location>
        <begin position="39"/>
        <end position="51"/>
    </location>
</feature>
<feature type="region of interest" description="Disordered" evidence="1">
    <location>
        <begin position="363"/>
        <end position="403"/>
    </location>
</feature>
<feature type="compositionally biased region" description="Polar residues" evidence="1">
    <location>
        <begin position="455"/>
        <end position="480"/>
    </location>
</feature>
<evidence type="ECO:0000313" key="3">
    <source>
        <dbReference type="Proteomes" id="UP001338125"/>
    </source>
</evidence>
<reference evidence="2 3" key="1">
    <citation type="submission" date="2024-01" db="EMBL/GenBank/DDBJ databases">
        <title>Complete genome of Cladobotryum mycophilum ATHUM6906.</title>
        <authorList>
            <person name="Christinaki A.C."/>
            <person name="Myridakis A.I."/>
            <person name="Kouvelis V.N."/>
        </authorList>
    </citation>
    <scope>NUCLEOTIDE SEQUENCE [LARGE SCALE GENOMIC DNA]</scope>
    <source>
        <strain evidence="2 3">ATHUM6906</strain>
    </source>
</reference>